<keyword evidence="1" id="KW-0611">Plant defense</keyword>
<dbReference type="GO" id="GO:0006952">
    <property type="term" value="P:defense response"/>
    <property type="evidence" value="ECO:0007669"/>
    <property type="project" value="UniProtKB-KW"/>
</dbReference>
<dbReference type="InterPro" id="IPR032675">
    <property type="entry name" value="LRR_dom_sf"/>
</dbReference>
<dbReference type="AlphaFoldDB" id="A0AAW1X803"/>
<dbReference type="Gene3D" id="3.80.10.10">
    <property type="entry name" value="Ribonuclease Inhibitor"/>
    <property type="match status" value="1"/>
</dbReference>
<dbReference type="PANTHER" id="PTHR36766:SF28">
    <property type="entry name" value="PLANT BROAD-SPECTRUM MILDEW RESISTANCE PROTEIN RPW8"/>
    <property type="match status" value="1"/>
</dbReference>
<proteinExistence type="predicted"/>
<dbReference type="PANTHER" id="PTHR36766">
    <property type="entry name" value="PLANT BROAD-SPECTRUM MILDEW RESISTANCE PROTEIN RPW8"/>
    <property type="match status" value="1"/>
</dbReference>
<dbReference type="InterPro" id="IPR027417">
    <property type="entry name" value="P-loop_NTPase"/>
</dbReference>
<evidence type="ECO:0000313" key="2">
    <source>
        <dbReference type="EMBL" id="KAK9932915.1"/>
    </source>
</evidence>
<comment type="caution">
    <text evidence="2">The sequence shown here is derived from an EMBL/GenBank/DDBJ whole genome shotgun (WGS) entry which is preliminary data.</text>
</comment>
<dbReference type="EMBL" id="JBEDUW010000004">
    <property type="protein sequence ID" value="KAK9932915.1"/>
    <property type="molecule type" value="Genomic_DNA"/>
</dbReference>
<dbReference type="SUPFAM" id="SSF52540">
    <property type="entry name" value="P-loop containing nucleoside triphosphate hydrolases"/>
    <property type="match status" value="1"/>
</dbReference>
<evidence type="ECO:0000313" key="3">
    <source>
        <dbReference type="Proteomes" id="UP001457282"/>
    </source>
</evidence>
<evidence type="ECO:0008006" key="4">
    <source>
        <dbReference type="Google" id="ProtNLM"/>
    </source>
</evidence>
<organism evidence="2 3">
    <name type="scientific">Rubus argutus</name>
    <name type="common">Southern blackberry</name>
    <dbReference type="NCBI Taxonomy" id="59490"/>
    <lineage>
        <taxon>Eukaryota</taxon>
        <taxon>Viridiplantae</taxon>
        <taxon>Streptophyta</taxon>
        <taxon>Embryophyta</taxon>
        <taxon>Tracheophyta</taxon>
        <taxon>Spermatophyta</taxon>
        <taxon>Magnoliopsida</taxon>
        <taxon>eudicotyledons</taxon>
        <taxon>Gunneridae</taxon>
        <taxon>Pentapetalae</taxon>
        <taxon>rosids</taxon>
        <taxon>fabids</taxon>
        <taxon>Rosales</taxon>
        <taxon>Rosaceae</taxon>
        <taxon>Rosoideae</taxon>
        <taxon>Rosoideae incertae sedis</taxon>
        <taxon>Rubus</taxon>
    </lineage>
</organism>
<keyword evidence="3" id="KW-1185">Reference proteome</keyword>
<accession>A0AAW1X803</accession>
<dbReference type="PRINTS" id="PR00364">
    <property type="entry name" value="DISEASERSIST"/>
</dbReference>
<name>A0AAW1X803_RUBAR</name>
<sequence length="447" mass="51146">MLRLQEGAQHTGIEEVHRGEEGKKMILKFCKGLPLAITKVRERLCGQGPDVWQNVLTKGSILEYADDVRKILESSLKALDAENNDILKKCFLDLASFPEDRLIPAASLIDMWSHSYYLPDDSHIDNTCIVNLHRLKERTLAELVSPSKDEYTHGYYSGHFVNQHEMLRELAIHQTRLGLIEERERLIMNICGDQVPKRLKQRLCQPLKAAARLLAISTDRVFSMEWELPDLEVLVLNLQTDKKLPTNVGTNTSSSDHHERKFEFELPQFMEKSVDKLKVLIVTYYGLSPTTAKPSNFQLLSSLSNLKRIRLERISVPCIVKNLIKLESVEKISFFMCDIRQAFRDSSVKFFEAFPRLEEMNVDYCNGMVQVPTNLCHHTLLKRLSITNCHELCALPEEIDKLENLEELRLVSCTNLSVLPGSITNLKSLNLLDISDCSSMTVLPSWH</sequence>
<evidence type="ECO:0000256" key="1">
    <source>
        <dbReference type="ARBA" id="ARBA00022821"/>
    </source>
</evidence>
<dbReference type="SUPFAM" id="SSF52047">
    <property type="entry name" value="RNI-like"/>
    <property type="match status" value="1"/>
</dbReference>
<dbReference type="Gene3D" id="1.10.10.10">
    <property type="entry name" value="Winged helix-like DNA-binding domain superfamily/Winged helix DNA-binding domain"/>
    <property type="match status" value="1"/>
</dbReference>
<dbReference type="InterPro" id="IPR036388">
    <property type="entry name" value="WH-like_DNA-bd_sf"/>
</dbReference>
<dbReference type="Proteomes" id="UP001457282">
    <property type="component" value="Unassembled WGS sequence"/>
</dbReference>
<protein>
    <recommendedName>
        <fullName evidence="4">NB-ARC domain-containing protein</fullName>
    </recommendedName>
</protein>
<reference evidence="2 3" key="1">
    <citation type="journal article" date="2023" name="G3 (Bethesda)">
        <title>A chromosome-length genome assembly and annotation of blackberry (Rubus argutus, cv. 'Hillquist').</title>
        <authorList>
            <person name="Bruna T."/>
            <person name="Aryal R."/>
            <person name="Dudchenko O."/>
            <person name="Sargent D.J."/>
            <person name="Mead D."/>
            <person name="Buti M."/>
            <person name="Cavallini A."/>
            <person name="Hytonen T."/>
            <person name="Andres J."/>
            <person name="Pham M."/>
            <person name="Weisz D."/>
            <person name="Mascagni F."/>
            <person name="Usai G."/>
            <person name="Natali L."/>
            <person name="Bassil N."/>
            <person name="Fernandez G.E."/>
            <person name="Lomsadze A."/>
            <person name="Armour M."/>
            <person name="Olukolu B."/>
            <person name="Poorten T."/>
            <person name="Britton C."/>
            <person name="Davik J."/>
            <person name="Ashrafi H."/>
            <person name="Aiden E.L."/>
            <person name="Borodovsky M."/>
            <person name="Worthington M."/>
        </authorList>
    </citation>
    <scope>NUCLEOTIDE SEQUENCE [LARGE SCALE GENOMIC DNA]</scope>
    <source>
        <strain evidence="2">PI 553951</strain>
    </source>
</reference>
<gene>
    <name evidence="2" type="ORF">M0R45_020134</name>
</gene>